<dbReference type="GO" id="GO:0016757">
    <property type="term" value="F:glycosyltransferase activity"/>
    <property type="evidence" value="ECO:0007669"/>
    <property type="project" value="InterPro"/>
</dbReference>
<sequence length="367" mass="42045">MKVAIIHDWLNGMRGGEVVLDSLLKIYPEADLFTLFYEPGKLNERIENRRIITAFTDRLPFKSKYRWYLPLFPTAIESLDLRGYDLVLSSSHCVAKGVICDPDAIHISYVHSPMRYVWDLYYDYFPARKGLKFFLFQAVSNYLRTWDAVSAARVDRFLANSAFVARRILKFYRREAKVVPPPCLPKGFKVKQTQKEDFDLIVSAFAPYKRIDLAIEAYRKNGRTLKILGSGQEYKNLAKILPPNVEILPHRPRKEVLEYMAKARVFVFPGMEDFGIAPVEAQGNCTPVVAFGKGGALETVVPEKTGVFFREQTVESLNSALLTAISSAWKPRDFQTSVDRFTEEKFIIQISRMVDSMNKNSRARKGN</sequence>
<feature type="domain" description="Glycosyltransferase subfamily 4-like N-terminal" evidence="2">
    <location>
        <begin position="29"/>
        <end position="181"/>
    </location>
</feature>
<dbReference type="InterPro" id="IPR050194">
    <property type="entry name" value="Glycosyltransferase_grp1"/>
</dbReference>
<evidence type="ECO:0000259" key="1">
    <source>
        <dbReference type="Pfam" id="PF00534"/>
    </source>
</evidence>
<accession>A0A4R9GH76</accession>
<evidence type="ECO:0000313" key="3">
    <source>
        <dbReference type="EMBL" id="TGK12092.1"/>
    </source>
</evidence>
<dbReference type="Pfam" id="PF13439">
    <property type="entry name" value="Glyco_transf_4"/>
    <property type="match status" value="1"/>
</dbReference>
<dbReference type="Pfam" id="PF00534">
    <property type="entry name" value="Glycos_transf_1"/>
    <property type="match status" value="1"/>
</dbReference>
<dbReference type="RefSeq" id="WP_135767495.1">
    <property type="nucleotide sequence ID" value="NZ_RQET01000004.1"/>
</dbReference>
<feature type="domain" description="Glycosyl transferase family 1" evidence="1">
    <location>
        <begin position="193"/>
        <end position="333"/>
    </location>
</feature>
<keyword evidence="3" id="KW-0808">Transferase</keyword>
<dbReference type="InterPro" id="IPR028098">
    <property type="entry name" value="Glyco_trans_4-like_N"/>
</dbReference>
<protein>
    <submittedName>
        <fullName evidence="3">Glycosyltransferase family 4 protein</fullName>
    </submittedName>
</protein>
<dbReference type="PANTHER" id="PTHR45947">
    <property type="entry name" value="SULFOQUINOVOSYL TRANSFERASE SQD2"/>
    <property type="match status" value="1"/>
</dbReference>
<evidence type="ECO:0000259" key="2">
    <source>
        <dbReference type="Pfam" id="PF13439"/>
    </source>
</evidence>
<dbReference type="SUPFAM" id="SSF53756">
    <property type="entry name" value="UDP-Glycosyltransferase/glycogen phosphorylase"/>
    <property type="match status" value="1"/>
</dbReference>
<name>A0A4R9GH76_9LEPT</name>
<gene>
    <name evidence="3" type="ORF">EHO60_07425</name>
</gene>
<dbReference type="OrthoDB" id="9801609at2"/>
<dbReference type="Proteomes" id="UP000298458">
    <property type="component" value="Unassembled WGS sequence"/>
</dbReference>
<dbReference type="PANTHER" id="PTHR45947:SF3">
    <property type="entry name" value="SULFOQUINOVOSYL TRANSFERASE SQD2"/>
    <property type="match status" value="1"/>
</dbReference>
<dbReference type="AlphaFoldDB" id="A0A4R9GH76"/>
<comment type="caution">
    <text evidence="3">The sequence shown here is derived from an EMBL/GenBank/DDBJ whole genome shotgun (WGS) entry which is preliminary data.</text>
</comment>
<dbReference type="Gene3D" id="3.40.50.2000">
    <property type="entry name" value="Glycogen Phosphorylase B"/>
    <property type="match status" value="1"/>
</dbReference>
<keyword evidence="4" id="KW-1185">Reference proteome</keyword>
<dbReference type="InterPro" id="IPR001296">
    <property type="entry name" value="Glyco_trans_1"/>
</dbReference>
<evidence type="ECO:0000313" key="4">
    <source>
        <dbReference type="Proteomes" id="UP000298458"/>
    </source>
</evidence>
<organism evidence="3 4">
    <name type="scientific">Leptospira fletcheri</name>
    <dbReference type="NCBI Taxonomy" id="2484981"/>
    <lineage>
        <taxon>Bacteria</taxon>
        <taxon>Pseudomonadati</taxon>
        <taxon>Spirochaetota</taxon>
        <taxon>Spirochaetia</taxon>
        <taxon>Leptospirales</taxon>
        <taxon>Leptospiraceae</taxon>
        <taxon>Leptospira</taxon>
    </lineage>
</organism>
<reference evidence="3" key="1">
    <citation type="journal article" date="2019" name="PLoS Negl. Trop. Dis.">
        <title>Revisiting the worldwide diversity of Leptospira species in the environment.</title>
        <authorList>
            <person name="Vincent A.T."/>
            <person name="Schiettekatte O."/>
            <person name="Bourhy P."/>
            <person name="Veyrier F.J."/>
            <person name="Picardeau M."/>
        </authorList>
    </citation>
    <scope>NUCLEOTIDE SEQUENCE [LARGE SCALE GENOMIC DNA]</scope>
    <source>
        <strain evidence="3">SSW15</strain>
    </source>
</reference>
<proteinExistence type="predicted"/>
<dbReference type="EMBL" id="RQET01000004">
    <property type="protein sequence ID" value="TGK12092.1"/>
    <property type="molecule type" value="Genomic_DNA"/>
</dbReference>